<feature type="signal peptide" evidence="3">
    <location>
        <begin position="1"/>
        <end position="20"/>
    </location>
</feature>
<dbReference type="Pfam" id="PF02113">
    <property type="entry name" value="Peptidase_S13"/>
    <property type="match status" value="1"/>
</dbReference>
<dbReference type="OrthoDB" id="9802627at2"/>
<dbReference type="Proteomes" id="UP000002015">
    <property type="component" value="Chromosome"/>
</dbReference>
<comment type="similarity">
    <text evidence="1">Belongs to the peptidase S13 family.</text>
</comment>
<dbReference type="GO" id="GO:0000270">
    <property type="term" value="P:peptidoglycan metabolic process"/>
    <property type="evidence" value="ECO:0007669"/>
    <property type="project" value="TreeGrafter"/>
</dbReference>
<gene>
    <name evidence="4" type="ordered locus">Ssed_2291</name>
</gene>
<dbReference type="MEROPS" id="S13.001"/>
<evidence type="ECO:0000313" key="4">
    <source>
        <dbReference type="EMBL" id="ABV36900.1"/>
    </source>
</evidence>
<keyword evidence="2 4" id="KW-0378">Hydrolase</keyword>
<name>A8FVM7_SHESH</name>
<dbReference type="EMBL" id="CP000821">
    <property type="protein sequence ID" value="ABV36900.1"/>
    <property type="molecule type" value="Genomic_DNA"/>
</dbReference>
<dbReference type="Gene3D" id="3.50.80.20">
    <property type="entry name" value="D-Ala-D-Ala carboxypeptidase C, peptidase S13"/>
    <property type="match status" value="1"/>
</dbReference>
<dbReference type="KEGG" id="sse:Ssed_2291"/>
<dbReference type="EC" id="3.4.16.4" evidence="4"/>
<feature type="chain" id="PRO_5002721495" evidence="3">
    <location>
        <begin position="21"/>
        <end position="485"/>
    </location>
</feature>
<dbReference type="Gene3D" id="3.40.710.10">
    <property type="entry name" value="DD-peptidase/beta-lactamase superfamily"/>
    <property type="match status" value="2"/>
</dbReference>
<dbReference type="GO" id="GO:0009002">
    <property type="term" value="F:serine-type D-Ala-D-Ala carboxypeptidase activity"/>
    <property type="evidence" value="ECO:0007669"/>
    <property type="project" value="UniProtKB-EC"/>
</dbReference>
<dbReference type="PROSITE" id="PS51257">
    <property type="entry name" value="PROKAR_LIPOPROTEIN"/>
    <property type="match status" value="1"/>
</dbReference>
<keyword evidence="4" id="KW-0121">Carboxypeptidase</keyword>
<keyword evidence="4" id="KW-0645">Protease</keyword>
<dbReference type="InterPro" id="IPR012338">
    <property type="entry name" value="Beta-lactam/transpept-like"/>
</dbReference>
<protein>
    <submittedName>
        <fullName evidence="4">Serine-type D-Ala-D-Ala carboxypeptidase</fullName>
        <ecNumber evidence="4">3.4.16.4</ecNumber>
    </submittedName>
</protein>
<dbReference type="STRING" id="425104.Ssed_2291"/>
<dbReference type="HOGENOM" id="CLU_017692_1_1_6"/>
<dbReference type="GO" id="GO:0006508">
    <property type="term" value="P:proteolysis"/>
    <property type="evidence" value="ECO:0007669"/>
    <property type="project" value="InterPro"/>
</dbReference>
<reference evidence="4 5" key="1">
    <citation type="submission" date="2007-08" db="EMBL/GenBank/DDBJ databases">
        <title>Complete sequence of Shewanella sediminis HAW-EB3.</title>
        <authorList>
            <consortium name="US DOE Joint Genome Institute"/>
            <person name="Copeland A."/>
            <person name="Lucas S."/>
            <person name="Lapidus A."/>
            <person name="Barry K."/>
            <person name="Glavina del Rio T."/>
            <person name="Dalin E."/>
            <person name="Tice H."/>
            <person name="Pitluck S."/>
            <person name="Chertkov O."/>
            <person name="Brettin T."/>
            <person name="Bruce D."/>
            <person name="Detter J.C."/>
            <person name="Han C."/>
            <person name="Schmutz J."/>
            <person name="Larimer F."/>
            <person name="Land M."/>
            <person name="Hauser L."/>
            <person name="Kyrpides N."/>
            <person name="Kim E."/>
            <person name="Zhao J.-S."/>
            <person name="Richardson P."/>
        </authorList>
    </citation>
    <scope>NUCLEOTIDE SEQUENCE [LARGE SCALE GENOMIC DNA]</scope>
    <source>
        <strain evidence="4 5">HAW-EB3</strain>
    </source>
</reference>
<dbReference type="NCBIfam" id="TIGR00666">
    <property type="entry name" value="PBP4"/>
    <property type="match status" value="1"/>
</dbReference>
<keyword evidence="3" id="KW-0732">Signal</keyword>
<dbReference type="PANTHER" id="PTHR30023:SF0">
    <property type="entry name" value="PENICILLIN-SENSITIVE CARBOXYPEPTIDASE A"/>
    <property type="match status" value="1"/>
</dbReference>
<dbReference type="PANTHER" id="PTHR30023">
    <property type="entry name" value="D-ALANYL-D-ALANINE CARBOXYPEPTIDASE"/>
    <property type="match status" value="1"/>
</dbReference>
<proteinExistence type="inferred from homology"/>
<keyword evidence="5" id="KW-1185">Reference proteome</keyword>
<accession>A8FVM7</accession>
<dbReference type="SUPFAM" id="SSF56601">
    <property type="entry name" value="beta-lactamase/transpeptidase-like"/>
    <property type="match status" value="1"/>
</dbReference>
<evidence type="ECO:0000256" key="3">
    <source>
        <dbReference type="SAM" id="SignalP"/>
    </source>
</evidence>
<organism evidence="4 5">
    <name type="scientific">Shewanella sediminis (strain HAW-EB3)</name>
    <dbReference type="NCBI Taxonomy" id="425104"/>
    <lineage>
        <taxon>Bacteria</taxon>
        <taxon>Pseudomonadati</taxon>
        <taxon>Pseudomonadota</taxon>
        <taxon>Gammaproteobacteria</taxon>
        <taxon>Alteromonadales</taxon>
        <taxon>Shewanellaceae</taxon>
        <taxon>Shewanella</taxon>
    </lineage>
</organism>
<dbReference type="PRINTS" id="PR00922">
    <property type="entry name" value="DADACBPTASE3"/>
</dbReference>
<sequence precursor="true">MKKLTSALLLYWLSTSTACADEYFSNILSLIKPPHSHTSVIATDLVNDSVIYEENADILLLPASTQKLLTAVAATAALGNQFNYKTEIYSHFPIRNGKIMGDVFIKFSGDPTLTSLELRELFKQLTDQGLLQIEGDLYLVGEKHEELQAPGWVWDDLGICFAAPVSSFIINKNCVHGQLKPTLASSASQIQFPSYLPVIIDNSAIFDKNSTLEFCNLSLQRLTNNHFNLTGCHSGNRPLKLAIAITEPALFARDTVAQIAKSSQIKVTGKILLKDTLPQHRSLIASHQSKALPEMLNTMLVKSDNLIADSLLKQIGHKQYNRPGTFTNGSKAMVQILTEEGVDLTHARIVDGSGLSRYNLLSARQLSQVLRLIYTDPRFMSLMESLPVAGISGTLKYKPSFTSAPLRKYVWAKTGSMQGVDNLAGFIKKPKTDDMLFVILENGQSPIEKEQQLAPFSALFLQTLLDHTAAPTELNATTAKSVIAN</sequence>
<dbReference type="AlphaFoldDB" id="A8FVM7"/>
<evidence type="ECO:0000313" key="5">
    <source>
        <dbReference type="Proteomes" id="UP000002015"/>
    </source>
</evidence>
<dbReference type="InterPro" id="IPR000667">
    <property type="entry name" value="Peptidase_S13"/>
</dbReference>
<evidence type="ECO:0000256" key="2">
    <source>
        <dbReference type="ARBA" id="ARBA00022801"/>
    </source>
</evidence>
<dbReference type="RefSeq" id="WP_012142635.1">
    <property type="nucleotide sequence ID" value="NC_009831.1"/>
</dbReference>
<dbReference type="eggNOG" id="COG2027">
    <property type="taxonomic scope" value="Bacteria"/>
</dbReference>
<evidence type="ECO:0000256" key="1">
    <source>
        <dbReference type="ARBA" id="ARBA00006096"/>
    </source>
</evidence>